<accession>A0A2T7NL60</accession>
<protein>
    <recommendedName>
        <fullName evidence="1">Fibrinogen C-terminal domain-containing protein</fullName>
    </recommendedName>
</protein>
<sequence length="380" mass="41762">MIRSKISWEAAGAENLSDCIMRAATSVLLPLLTCICWGHTWLSAAAAANVQFAMFSRCPDGQVHNGTTLFTAWEVSFLKCASSCSLHPECNSLNVCPTATDGVVTSVQCTMLVDIAGEDCQGLRPDTRSSEEHCFYLERVQELNIFFTLFGRMTVGARMEVLGVAADVFVWLGTLGTVEAVEYAASRPQDGVFLVQPVGAPRAYHVMCEFWYNLTIVLARDPPCVDFSRGWGEYKTGFGLDDKKCNGQIEFFSGLDLLAYMTSQRSYQLHALHEYNQYNSTASAYYNGFRISGEAGSYALTYDSFTSRSGVDANNGFGTGTVRFYTSDHEAPDSCASARGQPGWYGAECKGYSPFASSPTWTVPAGDVTINKIKYYMMRL</sequence>
<dbReference type="Pfam" id="PF00147">
    <property type="entry name" value="Fibrinogen_C"/>
    <property type="match status" value="1"/>
</dbReference>
<evidence type="ECO:0000313" key="2">
    <source>
        <dbReference type="EMBL" id="PVD21896.1"/>
    </source>
</evidence>
<dbReference type="Gene3D" id="3.90.215.10">
    <property type="entry name" value="Gamma Fibrinogen, chain A, domain 1"/>
    <property type="match status" value="1"/>
</dbReference>
<dbReference type="InterPro" id="IPR014716">
    <property type="entry name" value="Fibrinogen_a/b/g_C_1"/>
</dbReference>
<evidence type="ECO:0000313" key="3">
    <source>
        <dbReference type="Proteomes" id="UP000245119"/>
    </source>
</evidence>
<gene>
    <name evidence="2" type="ORF">C0Q70_17699</name>
</gene>
<proteinExistence type="predicted"/>
<dbReference type="OrthoDB" id="6039104at2759"/>
<dbReference type="InterPro" id="IPR050373">
    <property type="entry name" value="Fibrinogen_C-term_domain"/>
</dbReference>
<dbReference type="InterPro" id="IPR002181">
    <property type="entry name" value="Fibrinogen_a/b/g_C_dom"/>
</dbReference>
<dbReference type="PROSITE" id="PS51406">
    <property type="entry name" value="FIBRINOGEN_C_2"/>
    <property type="match status" value="1"/>
</dbReference>
<reference evidence="2 3" key="1">
    <citation type="submission" date="2018-04" db="EMBL/GenBank/DDBJ databases">
        <title>The genome of golden apple snail Pomacea canaliculata provides insight into stress tolerance and invasive adaptation.</title>
        <authorList>
            <person name="Liu C."/>
            <person name="Liu B."/>
            <person name="Ren Y."/>
            <person name="Zhang Y."/>
            <person name="Wang H."/>
            <person name="Li S."/>
            <person name="Jiang F."/>
            <person name="Yin L."/>
            <person name="Zhang G."/>
            <person name="Qian W."/>
            <person name="Fan W."/>
        </authorList>
    </citation>
    <scope>NUCLEOTIDE SEQUENCE [LARGE SCALE GENOMIC DNA]</scope>
    <source>
        <strain evidence="2">SZHN2017</strain>
        <tissue evidence="2">Muscle</tissue>
    </source>
</reference>
<dbReference type="PANTHER" id="PTHR19143">
    <property type="entry name" value="FIBRINOGEN/TENASCIN/ANGIOPOEITIN"/>
    <property type="match status" value="1"/>
</dbReference>
<dbReference type="SUPFAM" id="SSF56496">
    <property type="entry name" value="Fibrinogen C-terminal domain-like"/>
    <property type="match status" value="1"/>
</dbReference>
<dbReference type="GO" id="GO:0005615">
    <property type="term" value="C:extracellular space"/>
    <property type="evidence" value="ECO:0007669"/>
    <property type="project" value="TreeGrafter"/>
</dbReference>
<evidence type="ECO:0000259" key="1">
    <source>
        <dbReference type="PROSITE" id="PS51406"/>
    </source>
</evidence>
<dbReference type="InterPro" id="IPR036056">
    <property type="entry name" value="Fibrinogen-like_C"/>
</dbReference>
<comment type="caution">
    <text evidence="2">The sequence shown here is derived from an EMBL/GenBank/DDBJ whole genome shotgun (WGS) entry which is preliminary data.</text>
</comment>
<keyword evidence="3" id="KW-1185">Reference proteome</keyword>
<dbReference type="Proteomes" id="UP000245119">
    <property type="component" value="Linkage Group LG11"/>
</dbReference>
<dbReference type="AlphaFoldDB" id="A0A2T7NL60"/>
<dbReference type="SMART" id="SM00186">
    <property type="entry name" value="FBG"/>
    <property type="match status" value="1"/>
</dbReference>
<dbReference type="EMBL" id="PZQS01000011">
    <property type="protein sequence ID" value="PVD21896.1"/>
    <property type="molecule type" value="Genomic_DNA"/>
</dbReference>
<organism evidence="2 3">
    <name type="scientific">Pomacea canaliculata</name>
    <name type="common">Golden apple snail</name>
    <dbReference type="NCBI Taxonomy" id="400727"/>
    <lineage>
        <taxon>Eukaryota</taxon>
        <taxon>Metazoa</taxon>
        <taxon>Spiralia</taxon>
        <taxon>Lophotrochozoa</taxon>
        <taxon>Mollusca</taxon>
        <taxon>Gastropoda</taxon>
        <taxon>Caenogastropoda</taxon>
        <taxon>Architaenioglossa</taxon>
        <taxon>Ampullarioidea</taxon>
        <taxon>Ampullariidae</taxon>
        <taxon>Pomacea</taxon>
    </lineage>
</organism>
<name>A0A2T7NL60_POMCA</name>
<feature type="domain" description="Fibrinogen C-terminal" evidence="1">
    <location>
        <begin position="172"/>
        <end position="349"/>
    </location>
</feature>